<feature type="domain" description="RRM" evidence="7">
    <location>
        <begin position="357"/>
        <end position="428"/>
    </location>
</feature>
<dbReference type="InterPro" id="IPR012677">
    <property type="entry name" value="Nucleotide-bd_a/b_plait_sf"/>
</dbReference>
<evidence type="ECO:0008006" key="11">
    <source>
        <dbReference type="Google" id="ProtNLM"/>
    </source>
</evidence>
<feature type="compositionally biased region" description="Low complexity" evidence="6">
    <location>
        <begin position="531"/>
        <end position="555"/>
    </location>
</feature>
<dbReference type="Gene3D" id="3.30.70.330">
    <property type="match status" value="1"/>
</dbReference>
<evidence type="ECO:0000256" key="4">
    <source>
        <dbReference type="ARBA" id="ARBA00023242"/>
    </source>
</evidence>
<dbReference type="AlphaFoldDB" id="W6MW38"/>
<dbReference type="Pfam" id="PF00076">
    <property type="entry name" value="RRM_1"/>
    <property type="match status" value="1"/>
</dbReference>
<evidence type="ECO:0000256" key="6">
    <source>
        <dbReference type="SAM" id="MobiDB-lite"/>
    </source>
</evidence>
<dbReference type="OrthoDB" id="79367at2759"/>
<dbReference type="PROSITE" id="PS50102">
    <property type="entry name" value="RRM"/>
    <property type="match status" value="1"/>
</dbReference>
<reference evidence="9" key="2">
    <citation type="submission" date="2014-02" db="EMBL/GenBank/DDBJ databases">
        <title>Complete DNA sequence of /Kuraishia capsulata/ illustrates novel genomic features among budding yeasts (/Saccharomycotina/).</title>
        <authorList>
            <person name="Morales L."/>
            <person name="Noel B."/>
            <person name="Porcel B."/>
            <person name="Marcet-Houben M."/>
            <person name="Hullo M-F."/>
            <person name="Sacerdot C."/>
            <person name="Tekaia F."/>
            <person name="Leh-Louis V."/>
            <person name="Despons L."/>
            <person name="Khanna V."/>
            <person name="Aury J-M."/>
            <person name="Barbe V."/>
            <person name="Couloux A."/>
            <person name="Labadie K."/>
            <person name="Pelletier E."/>
            <person name="Souciet J-L."/>
            <person name="Boekhout T."/>
            <person name="Gabaldon T."/>
            <person name="Wincker P."/>
            <person name="Dujon B."/>
        </authorList>
    </citation>
    <scope>NUCLEOTIDE SEQUENCE</scope>
    <source>
        <strain evidence="9">CBS 1993</strain>
    </source>
</reference>
<feature type="compositionally biased region" description="Low complexity" evidence="6">
    <location>
        <begin position="576"/>
        <end position="596"/>
    </location>
</feature>
<feature type="region of interest" description="Disordered" evidence="6">
    <location>
        <begin position="229"/>
        <end position="337"/>
    </location>
</feature>
<dbReference type="GO" id="GO:0042780">
    <property type="term" value="P:tRNA 3'-end processing"/>
    <property type="evidence" value="ECO:0007669"/>
    <property type="project" value="EnsemblFungi"/>
</dbReference>
<evidence type="ECO:0000313" key="9">
    <source>
        <dbReference type="EMBL" id="CDK26860.1"/>
    </source>
</evidence>
<feature type="compositionally biased region" description="Polar residues" evidence="6">
    <location>
        <begin position="486"/>
        <end position="506"/>
    </location>
</feature>
<dbReference type="GO" id="GO:0071034">
    <property type="term" value="P:CUT catabolic process"/>
    <property type="evidence" value="ECO:0007669"/>
    <property type="project" value="EnsemblFungi"/>
</dbReference>
<accession>W6MW38</accession>
<dbReference type="GO" id="GO:0019904">
    <property type="term" value="F:protein domain specific binding"/>
    <property type="evidence" value="ECO:0007669"/>
    <property type="project" value="EnsemblFungi"/>
</dbReference>
<dbReference type="GO" id="GO:0031124">
    <property type="term" value="P:mRNA 3'-end processing"/>
    <property type="evidence" value="ECO:0007669"/>
    <property type="project" value="EnsemblFungi"/>
</dbReference>
<gene>
    <name evidence="9" type="ORF">KUCA_T00002834001</name>
</gene>
<feature type="compositionally biased region" description="Low complexity" evidence="6">
    <location>
        <begin position="276"/>
        <end position="288"/>
    </location>
</feature>
<dbReference type="GO" id="GO:0005634">
    <property type="term" value="C:nucleus"/>
    <property type="evidence" value="ECO:0007669"/>
    <property type="project" value="UniProtKB-SubCell"/>
</dbReference>
<dbReference type="Gene3D" id="1.25.40.90">
    <property type="match status" value="1"/>
</dbReference>
<feature type="region of interest" description="Disordered" evidence="6">
    <location>
        <begin position="576"/>
        <end position="600"/>
    </location>
</feature>
<evidence type="ECO:0000256" key="1">
    <source>
        <dbReference type="ARBA" id="ARBA00004123"/>
    </source>
</evidence>
<dbReference type="InterPro" id="IPR006569">
    <property type="entry name" value="CID_dom"/>
</dbReference>
<dbReference type="GO" id="GO:0001068">
    <property type="term" value="F:transcription regulatory region RNA binding"/>
    <property type="evidence" value="ECO:0007669"/>
    <property type="project" value="EnsemblFungi"/>
</dbReference>
<dbReference type="SMART" id="SM00360">
    <property type="entry name" value="RRM"/>
    <property type="match status" value="1"/>
</dbReference>
<organism evidence="9 10">
    <name type="scientific">Kuraishia capsulata CBS 1993</name>
    <dbReference type="NCBI Taxonomy" id="1382522"/>
    <lineage>
        <taxon>Eukaryota</taxon>
        <taxon>Fungi</taxon>
        <taxon>Dikarya</taxon>
        <taxon>Ascomycota</taxon>
        <taxon>Saccharomycotina</taxon>
        <taxon>Pichiomycetes</taxon>
        <taxon>Pichiales</taxon>
        <taxon>Pichiaceae</taxon>
        <taxon>Kuraishia</taxon>
    </lineage>
</organism>
<dbReference type="SMART" id="SM00582">
    <property type="entry name" value="RPR"/>
    <property type="match status" value="1"/>
</dbReference>
<dbReference type="CDD" id="cd16984">
    <property type="entry name" value="CID_Nrd1_like"/>
    <property type="match status" value="1"/>
</dbReference>
<dbReference type="Pfam" id="PF21380">
    <property type="entry name" value="Nrd1-Seb1_dom2"/>
    <property type="match status" value="1"/>
</dbReference>
<dbReference type="InterPro" id="IPR048892">
    <property type="entry name" value="Nrd1_Seb1_dom2"/>
</dbReference>
<feature type="domain" description="CID" evidence="8">
    <location>
        <begin position="1"/>
        <end position="173"/>
    </location>
</feature>
<dbReference type="GO" id="GO:0035649">
    <property type="term" value="C:Nrd1 complex"/>
    <property type="evidence" value="ECO:0007669"/>
    <property type="project" value="EnsemblFungi"/>
</dbReference>
<evidence type="ECO:0000256" key="3">
    <source>
        <dbReference type="ARBA" id="ARBA00022884"/>
    </source>
</evidence>
<dbReference type="PROSITE" id="PS51391">
    <property type="entry name" value="CID"/>
    <property type="match status" value="1"/>
</dbReference>
<dbReference type="GO" id="GO:0034472">
    <property type="term" value="P:snRNA 3'-end processing"/>
    <property type="evidence" value="ECO:0007669"/>
    <property type="project" value="EnsemblFungi"/>
</dbReference>
<dbReference type="RefSeq" id="XP_022458857.1">
    <property type="nucleotide sequence ID" value="XM_022603120.1"/>
</dbReference>
<sequence>MSSDLEVFDSTLKEFIGLRPPGVSGSRIKKLTKIAIDNVEVCTLGFRGVSNPSPTNPRLQSESQIVQKLYIHCKGIQPSHKLGALYVVDSIVRSYVDQARSSGQTIDELAKDGTFARGAFNIQSLIENLIDDALAASDDHADKILKLVSIWETHKTFSDAVIKSIKAKHFTSTTPPGSPPKKAVANTTADPRVEANSASSASTADKDPSSILQALASLANKAPAVNGLNQAPNRVLSPGLPQPPAQVAPPPPANDPNAIFQMLQNLKGNANPLPPQQQMYQNQGQQPNLSYRDRDDRQGNRRGRERSRSPRRDNRHPLPPSGSVEGEKNIPGTPHYRQKFVTTDNSIPAGSIKVLSRTIFIGGVPQYMSEQDLMTELRPYAEVQSVILNSDRKHAFVKVYSRAEAESVISSFTQQNNPSSLRARWGVGFGPRDCCDYQLGVSTIPLSRLTDADKRWAVAAEWGGTGGQPLVPGLVVEEPDIEIGQGVSSKAISKKMPTNSARNGPRSNRPGEFESANHNLPQNPMVNANTNNPLAQLFNQQQPQMAQPQQFPQMNFGAPGAPIQPAQMNQFAQMMAAMQQMQQPQGQAPPQGQGQPTPDMANMLQNIASMMRQQQNGM</sequence>
<dbReference type="GO" id="GO:0071041">
    <property type="term" value="P:antisense RNA transcript catabolic process"/>
    <property type="evidence" value="ECO:0007669"/>
    <property type="project" value="EnsemblFungi"/>
</dbReference>
<keyword evidence="3 5" id="KW-0694">RNA-binding</keyword>
<evidence type="ECO:0000256" key="2">
    <source>
        <dbReference type="ARBA" id="ARBA00022553"/>
    </source>
</evidence>
<dbReference type="EMBL" id="HG793127">
    <property type="protein sequence ID" value="CDK26860.1"/>
    <property type="molecule type" value="Genomic_DNA"/>
</dbReference>
<feature type="region of interest" description="Disordered" evidence="6">
    <location>
        <begin position="170"/>
        <end position="207"/>
    </location>
</feature>
<dbReference type="SUPFAM" id="SSF54928">
    <property type="entry name" value="RNA-binding domain, RBD"/>
    <property type="match status" value="1"/>
</dbReference>
<dbReference type="GO" id="GO:0071028">
    <property type="term" value="P:nuclear mRNA surveillance"/>
    <property type="evidence" value="ECO:0007669"/>
    <property type="project" value="EnsemblFungi"/>
</dbReference>
<feature type="compositionally biased region" description="Basic and acidic residues" evidence="6">
    <location>
        <begin position="306"/>
        <end position="316"/>
    </location>
</feature>
<dbReference type="InterPro" id="IPR000504">
    <property type="entry name" value="RRM_dom"/>
</dbReference>
<keyword evidence="10" id="KW-1185">Reference proteome</keyword>
<feature type="compositionally biased region" description="Pro residues" evidence="6">
    <location>
        <begin position="240"/>
        <end position="254"/>
    </location>
</feature>
<keyword evidence="4" id="KW-0539">Nucleus</keyword>
<protein>
    <recommendedName>
        <fullName evidence="11">CID domain-containing protein</fullName>
    </recommendedName>
</protein>
<dbReference type="STRING" id="1382522.W6MW38"/>
<dbReference type="HOGENOM" id="CLU_016577_1_0_1"/>
<feature type="compositionally biased region" description="Polar residues" evidence="6">
    <location>
        <begin position="516"/>
        <end position="530"/>
    </location>
</feature>
<dbReference type="InterPro" id="IPR035979">
    <property type="entry name" value="RBD_domain_sf"/>
</dbReference>
<proteinExistence type="predicted"/>
<evidence type="ECO:0000259" key="8">
    <source>
        <dbReference type="PROSITE" id="PS51391"/>
    </source>
</evidence>
<feature type="region of interest" description="Disordered" evidence="6">
    <location>
        <begin position="486"/>
        <end position="564"/>
    </location>
</feature>
<dbReference type="Pfam" id="PF04818">
    <property type="entry name" value="CID"/>
    <property type="match status" value="1"/>
</dbReference>
<evidence type="ECO:0000256" key="5">
    <source>
        <dbReference type="PROSITE-ProRule" id="PRU00176"/>
    </source>
</evidence>
<dbReference type="FunFam" id="3.30.70.330:FF:000397">
    <property type="entry name" value="RNA binding protein Nrd1"/>
    <property type="match status" value="1"/>
</dbReference>
<dbReference type="Proteomes" id="UP000019384">
    <property type="component" value="Unassembled WGS sequence"/>
</dbReference>
<evidence type="ECO:0000313" key="10">
    <source>
        <dbReference type="Proteomes" id="UP000019384"/>
    </source>
</evidence>
<name>W6MW38_9ASCO</name>
<comment type="subcellular location">
    <subcellularLocation>
        <location evidence="1">Nucleus</location>
    </subcellularLocation>
</comment>
<evidence type="ECO:0000259" key="7">
    <source>
        <dbReference type="PROSITE" id="PS50102"/>
    </source>
</evidence>
<reference evidence="9" key="1">
    <citation type="submission" date="2013-12" db="EMBL/GenBank/DDBJ databases">
        <authorList>
            <person name="Genoscope - CEA"/>
        </authorList>
    </citation>
    <scope>NUCLEOTIDE SEQUENCE</scope>
    <source>
        <strain evidence="9">CBS 1993</strain>
    </source>
</reference>
<dbReference type="SUPFAM" id="SSF48464">
    <property type="entry name" value="ENTH/VHS domain"/>
    <property type="match status" value="1"/>
</dbReference>
<dbReference type="InterPro" id="IPR008942">
    <property type="entry name" value="ENTH_VHS"/>
</dbReference>
<dbReference type="GO" id="GO:0030847">
    <property type="term" value="P:termination of RNA polymerase II transcription, exosome-dependent"/>
    <property type="evidence" value="ECO:0007669"/>
    <property type="project" value="EnsemblFungi"/>
</dbReference>
<keyword evidence="2" id="KW-0597">Phosphoprotein</keyword>
<dbReference type="GeneID" id="34520245"/>
<dbReference type="GO" id="GO:0031126">
    <property type="term" value="P:sno(s)RNA 3'-end processing"/>
    <property type="evidence" value="ECO:0007669"/>
    <property type="project" value="EnsemblFungi"/>
</dbReference>